<dbReference type="OrthoDB" id="9757917at2"/>
<dbReference type="InterPro" id="IPR050534">
    <property type="entry name" value="Coronavir_polyprotein_1ab"/>
</dbReference>
<evidence type="ECO:0000259" key="8">
    <source>
        <dbReference type="Pfam" id="PF13087"/>
    </source>
</evidence>
<dbReference type="SUPFAM" id="SSF52980">
    <property type="entry name" value="Restriction endonuclease-like"/>
    <property type="match status" value="1"/>
</dbReference>
<evidence type="ECO:0000256" key="2">
    <source>
        <dbReference type="ARBA" id="ARBA00022741"/>
    </source>
</evidence>
<dbReference type="InterPro" id="IPR011335">
    <property type="entry name" value="Restrct_endonuc-II-like"/>
</dbReference>
<dbReference type="InterPro" id="IPR041677">
    <property type="entry name" value="DNA2/NAM7_AAA_11"/>
</dbReference>
<dbReference type="Pfam" id="PF13087">
    <property type="entry name" value="AAA_12"/>
    <property type="match status" value="1"/>
</dbReference>
<dbReference type="GO" id="GO:0043139">
    <property type="term" value="F:5'-3' DNA helicase activity"/>
    <property type="evidence" value="ECO:0007669"/>
    <property type="project" value="TreeGrafter"/>
</dbReference>
<gene>
    <name evidence="10" type="ORF">NSJP_1231</name>
</gene>
<dbReference type="Gene3D" id="3.40.960.10">
    <property type="entry name" value="VSR Endonuclease"/>
    <property type="match status" value="1"/>
</dbReference>
<sequence>MSPAATLLHKLLEYIHEQAKEIDPRGFRLSASKGLVWRREDLSGLPGIDFDVKIDGDHIWLRLRRLEATSPPATPTTHKDIIRVSVDPHGPKPLVDEAAFLHRMTQLLADKIPEDQATIEARERAALENVLKEYSTLWESWAEGECPRRKTIELYGDLFAIKHQLEAEETAKPQELVWGIGASLWNLPWEEGIVNFEYPLITQAVEIFMDEATLALDIRPRATPSRVEMDAFIACGVAGAAEVERAMRAHLDAHRDQPVTPFDSSSYSDILKLAAGGLDSQGSYQECLAPESVFPSPGDHLIVTNTWAVLARPRSNNYLLEDLRHLQESLDAGCPIPMGPQALVTRPTDLQIEPDSIRFRGLSSRGDVGNGPVRELYFPLPYNDEQVTIIKCLERAAGVTVQGPPGTGKTHTIANIICHYLATGRRVLVTSRGEPALEVLQKNIPEEVRPLTVALLASDREGVRQFQASVESIQHQVSQLNLEQARQDIVLLQNAIGRAHVDVMGIDKRVDEIALSQLSHVIVDTVERRPQELAELVVSGEDRFGWFDDSVTLTPDQAPPLSQEEAGELRAARRRLAADLVYVQTVIPSADDLLPTARIASLHEVLSQMKVIETEIFEGTLPSLKAITPDVLQSARDLTACLVEAIELTETLERIADTWPMTLRTKCKLSSFAAERQALESLFADVTSLTRARAQFLHRPVKFPEAGLMSPKTREAVMRAVSDGKPFGMLSFGQTEAKTHLANVRIGGLPPQTAADWMHLLRFLNLHEEMLSFTVRWNHLASDLSLPSFTHHGNLLREIEVVVTTAQNAHRLATHYDVVLPKQAEAVFLQAPHEALSGSSSELKIIRDHLLRHLHRVNLAQAATELAMLREKLAGKTGPIVEQFHIFLQGTLGNPQITTESVVARYADLLAELARLASLSRQLALVCDLGTRLQKAGAPKLAERVRTHPLTTSGDDTVFPVSWREAWNWARMRTHLEAIESRQELHALAARRQELEAGLARLYRELVAKAAWISTKQNATHLVLQALAGYATAIRRIGQGTGPNATRYRRDARDAMTDAAGAVPCWIMSHARISEAMPADIGAFDLVIVDEASQSDLWALPAILRGKKVLIVGDDKQVSPDAGFIAGERIRELKARFLTEQPYGVEMTPEKSLYDLAARVFASDQVMLREHFRCVPSIIAYSNRMFYGGKIWPLRIPRPSERIDPPLIDLYVEGGIRDSRDRNTSEAQAIAEEIESILRDKRFANRTIGVVSLLGIEQAKYIDMVVRKRCDGPELIRRRFECGDARTFQGSERHIMFLSMVVDTANCKALSGTMFEQRFNVAASRARDRMYLVRSVNIASLSDRDIRKTLLVHFDKPMVTDEAEADRLIERCESEFEKQMFNALVDKGYRVIPQVKTGAYRIDMVVEGAGDARLAIECDGDQFHGPDRWPHDMSRQRILERAGWRLWRCFASTWILHRKTVFNELIGVLDSMGIAPIGALTQAPTLVEKRQWVSPALSSEPLPVPTDGPSIKPSLIPPNLRAAKSPPFAYD</sequence>
<reference evidence="10 11" key="1">
    <citation type="submission" date="2017-03" db="EMBL/GenBank/DDBJ databases">
        <authorList>
            <person name="Afonso C.L."/>
            <person name="Miller P.J."/>
            <person name="Scott M.A."/>
            <person name="Spackman E."/>
            <person name="Goraichik I."/>
            <person name="Dimitrov K.M."/>
            <person name="Suarez D.L."/>
            <person name="Swayne D.E."/>
        </authorList>
    </citation>
    <scope>NUCLEOTIDE SEQUENCE [LARGE SCALE GENOMIC DNA]</scope>
    <source>
        <strain evidence="10">Genome sequencing of Nitrospira japonica strain NJ11</strain>
    </source>
</reference>
<dbReference type="PANTHER" id="PTHR43788">
    <property type="entry name" value="DNA2/NAM7 HELICASE FAMILY MEMBER"/>
    <property type="match status" value="1"/>
</dbReference>
<dbReference type="EMBL" id="LT828648">
    <property type="protein sequence ID" value="SLM47403.1"/>
    <property type="molecule type" value="Genomic_DNA"/>
</dbReference>
<evidence type="ECO:0000259" key="9">
    <source>
        <dbReference type="Pfam" id="PF18741"/>
    </source>
</evidence>
<dbReference type="Proteomes" id="UP000192042">
    <property type="component" value="Chromosome I"/>
</dbReference>
<dbReference type="KEGG" id="nja:NSJP_1231"/>
<dbReference type="GO" id="GO:0005524">
    <property type="term" value="F:ATP binding"/>
    <property type="evidence" value="ECO:0007669"/>
    <property type="project" value="UniProtKB-KW"/>
</dbReference>
<evidence type="ECO:0000256" key="5">
    <source>
        <dbReference type="ARBA" id="ARBA00022840"/>
    </source>
</evidence>
<dbReference type="InterPro" id="IPR049468">
    <property type="entry name" value="Restrct_endonuc-II-like_dom"/>
</dbReference>
<evidence type="ECO:0000313" key="10">
    <source>
        <dbReference type="EMBL" id="SLM47403.1"/>
    </source>
</evidence>
<evidence type="ECO:0000313" key="11">
    <source>
        <dbReference type="Proteomes" id="UP000192042"/>
    </source>
</evidence>
<feature type="domain" description="Restriction endonuclease type II-like" evidence="9">
    <location>
        <begin position="1376"/>
        <end position="1466"/>
    </location>
</feature>
<keyword evidence="2" id="KW-0547">Nucleotide-binding</keyword>
<dbReference type="Pfam" id="PF18741">
    <property type="entry name" value="MTES_1575"/>
    <property type="match status" value="1"/>
</dbReference>
<dbReference type="Pfam" id="PF13086">
    <property type="entry name" value="AAA_11"/>
    <property type="match status" value="2"/>
</dbReference>
<comment type="similarity">
    <text evidence="1">Belongs to the DNA2/NAM7 helicase family.</text>
</comment>
<evidence type="ECO:0008006" key="12">
    <source>
        <dbReference type="Google" id="ProtNLM"/>
    </source>
</evidence>
<proteinExistence type="inferred from homology"/>
<feature type="domain" description="DNA2/NAM7 helicase helicase" evidence="7">
    <location>
        <begin position="382"/>
        <end position="459"/>
    </location>
</feature>
<dbReference type="GO" id="GO:0016787">
    <property type="term" value="F:hydrolase activity"/>
    <property type="evidence" value="ECO:0007669"/>
    <property type="project" value="UniProtKB-KW"/>
</dbReference>
<organism evidence="10 11">
    <name type="scientific">Nitrospira japonica</name>
    <dbReference type="NCBI Taxonomy" id="1325564"/>
    <lineage>
        <taxon>Bacteria</taxon>
        <taxon>Pseudomonadati</taxon>
        <taxon>Nitrospirota</taxon>
        <taxon>Nitrospiria</taxon>
        <taxon>Nitrospirales</taxon>
        <taxon>Nitrospiraceae</taxon>
        <taxon>Nitrospira</taxon>
    </lineage>
</organism>
<keyword evidence="3" id="KW-0378">Hydrolase</keyword>
<dbReference type="SUPFAM" id="SSF52540">
    <property type="entry name" value="P-loop containing nucleoside triphosphate hydrolases"/>
    <property type="match status" value="2"/>
</dbReference>
<dbReference type="STRING" id="1325564.NSJP_1231"/>
<accession>A0A1W1I3I5</accession>
<feature type="region of interest" description="Disordered" evidence="6">
    <location>
        <begin position="1497"/>
        <end position="1531"/>
    </location>
</feature>
<dbReference type="PANTHER" id="PTHR43788:SF8">
    <property type="entry name" value="DNA-BINDING PROTEIN SMUBP-2"/>
    <property type="match status" value="1"/>
</dbReference>
<evidence type="ECO:0000259" key="7">
    <source>
        <dbReference type="Pfam" id="PF13086"/>
    </source>
</evidence>
<evidence type="ECO:0000256" key="6">
    <source>
        <dbReference type="SAM" id="MobiDB-lite"/>
    </source>
</evidence>
<evidence type="ECO:0000256" key="4">
    <source>
        <dbReference type="ARBA" id="ARBA00022806"/>
    </source>
</evidence>
<dbReference type="InterPro" id="IPR047187">
    <property type="entry name" value="SF1_C_Upf1"/>
</dbReference>
<keyword evidence="11" id="KW-1185">Reference proteome</keyword>
<feature type="domain" description="DNA2/NAM7 helicase helicase" evidence="7">
    <location>
        <begin position="1031"/>
        <end position="1120"/>
    </location>
</feature>
<evidence type="ECO:0000256" key="1">
    <source>
        <dbReference type="ARBA" id="ARBA00007913"/>
    </source>
</evidence>
<evidence type="ECO:0000256" key="3">
    <source>
        <dbReference type="ARBA" id="ARBA00022801"/>
    </source>
</evidence>
<protein>
    <recommendedName>
        <fullName evidence="12">DNA helicase</fullName>
    </recommendedName>
</protein>
<feature type="domain" description="DNA2/NAM7 helicase-like C-terminal" evidence="8">
    <location>
        <begin position="1152"/>
        <end position="1333"/>
    </location>
</feature>
<dbReference type="RefSeq" id="WP_080885946.1">
    <property type="nucleotide sequence ID" value="NZ_LT828648.1"/>
</dbReference>
<dbReference type="Gene3D" id="3.40.50.300">
    <property type="entry name" value="P-loop containing nucleotide triphosphate hydrolases"/>
    <property type="match status" value="3"/>
</dbReference>
<dbReference type="InterPro" id="IPR041679">
    <property type="entry name" value="DNA2/NAM7-like_C"/>
</dbReference>
<keyword evidence="4" id="KW-0347">Helicase</keyword>
<dbReference type="InterPro" id="IPR027417">
    <property type="entry name" value="P-loop_NTPase"/>
</dbReference>
<name>A0A1W1I3I5_9BACT</name>
<keyword evidence="5" id="KW-0067">ATP-binding</keyword>
<dbReference type="CDD" id="cd18808">
    <property type="entry name" value="SF1_C_Upf1"/>
    <property type="match status" value="1"/>
</dbReference>